<dbReference type="Proteomes" id="UP000325081">
    <property type="component" value="Unassembled WGS sequence"/>
</dbReference>
<sequence length="726" mass="82241">MDDSDKIDINDVDAVVIGNGMDSEDDELFPSLNTRSSSTIFVKAVSGLSDAQRNAVREMGLGSLLELTITATPLKMGFWIVNNFNHMDRKLHLYDGEKVHIKEEDVHAAFGFPRGHIDIRNKQKRATSELLDDWVRLFNVRIQSNITVSKVLDKIHECVDGGDWFKRHFLVLMVTCLFESSSNGIANFRIVHMLDDLTKVCKMNWCSYMIRCLVDTKRTWDASGKQKKDTGPLLFMTLFYVDKVVLSMRSIDRSFPIFLLWTNESLRAREQDEITVGAFGRGFVDADTHVVVDYHKSDRDGATTNDNKGRITMESNVQAYVQEFASKTRLLATIGDEILQLVNKAPQKLLGVYIDSPKANPDNHDPRRQDHTVPASDIAKDNEKGATYQVVDDAFWNDPETLAAIDAILKAVERCDHFKRMQFDVPSFSLGIFSDDDDEYDTCQHTSSVAGHDGKHQNAEKSPGIDVQRDHTAIGEEIGLHNKDPVTAETAGEISRGDDVNVSPRPKRRIKPTSVTKSPYMKREIDVTKKLDGDEKMCVNWILKNGVLDEYGFVYIVIIVFNRKTEEVLNYKKFAQTLDSEIARMSIYQLKQIHVFQGERNLVKKSKLIGLVVPEVFDTAWTEGVDRADIGVITMRHMETFKGGIAKTWNPQLKKADKGQIKLIRKRCICVIAFALNNKLNELNLVEAQRFHLSCECLVSFDELDHNDVGVDAWGFVNAFAFWTSV</sequence>
<dbReference type="PANTHER" id="PTHR34835">
    <property type="entry name" value="OS07G0283600 PROTEIN-RELATED"/>
    <property type="match status" value="1"/>
</dbReference>
<organism evidence="2 3">
    <name type="scientific">Striga asiatica</name>
    <name type="common">Asiatic witchweed</name>
    <name type="synonym">Buchnera asiatica</name>
    <dbReference type="NCBI Taxonomy" id="4170"/>
    <lineage>
        <taxon>Eukaryota</taxon>
        <taxon>Viridiplantae</taxon>
        <taxon>Streptophyta</taxon>
        <taxon>Embryophyta</taxon>
        <taxon>Tracheophyta</taxon>
        <taxon>Spermatophyta</taxon>
        <taxon>Magnoliopsida</taxon>
        <taxon>eudicotyledons</taxon>
        <taxon>Gunneridae</taxon>
        <taxon>Pentapetalae</taxon>
        <taxon>asterids</taxon>
        <taxon>lamiids</taxon>
        <taxon>Lamiales</taxon>
        <taxon>Orobanchaceae</taxon>
        <taxon>Buchnereae</taxon>
        <taxon>Striga</taxon>
    </lineage>
</organism>
<comment type="caution">
    <text evidence="2">The sequence shown here is derived from an EMBL/GenBank/DDBJ whole genome shotgun (WGS) entry which is preliminary data.</text>
</comment>
<evidence type="ECO:0000313" key="3">
    <source>
        <dbReference type="Proteomes" id="UP000325081"/>
    </source>
</evidence>
<reference evidence="3" key="1">
    <citation type="journal article" date="2019" name="Curr. Biol.">
        <title>Genome Sequence of Striga asiatica Provides Insight into the Evolution of Plant Parasitism.</title>
        <authorList>
            <person name="Yoshida S."/>
            <person name="Kim S."/>
            <person name="Wafula E.K."/>
            <person name="Tanskanen J."/>
            <person name="Kim Y.M."/>
            <person name="Honaas L."/>
            <person name="Yang Z."/>
            <person name="Spallek T."/>
            <person name="Conn C.E."/>
            <person name="Ichihashi Y."/>
            <person name="Cheong K."/>
            <person name="Cui S."/>
            <person name="Der J.P."/>
            <person name="Gundlach H."/>
            <person name="Jiao Y."/>
            <person name="Hori C."/>
            <person name="Ishida J.K."/>
            <person name="Kasahara H."/>
            <person name="Kiba T."/>
            <person name="Kim M.S."/>
            <person name="Koo N."/>
            <person name="Laohavisit A."/>
            <person name="Lee Y.H."/>
            <person name="Lumba S."/>
            <person name="McCourt P."/>
            <person name="Mortimer J.C."/>
            <person name="Mutuku J.M."/>
            <person name="Nomura T."/>
            <person name="Sasaki-Sekimoto Y."/>
            <person name="Seto Y."/>
            <person name="Wang Y."/>
            <person name="Wakatake T."/>
            <person name="Sakakibara H."/>
            <person name="Demura T."/>
            <person name="Yamaguchi S."/>
            <person name="Yoneyama K."/>
            <person name="Manabe R.I."/>
            <person name="Nelson D.C."/>
            <person name="Schulman A.H."/>
            <person name="Timko M.P."/>
            <person name="dePamphilis C.W."/>
            <person name="Choi D."/>
            <person name="Shirasu K."/>
        </authorList>
    </citation>
    <scope>NUCLEOTIDE SEQUENCE [LARGE SCALE GENOMIC DNA]</scope>
    <source>
        <strain evidence="3">cv. UVA1</strain>
    </source>
</reference>
<dbReference type="PANTHER" id="PTHR34835:SF90">
    <property type="entry name" value="AMINOTRANSFERASE-LIKE PLANT MOBILE DOMAIN-CONTAINING PROTEIN"/>
    <property type="match status" value="1"/>
</dbReference>
<gene>
    <name evidence="2" type="ORF">STAS_08829</name>
</gene>
<accession>A0A5A7PJG2</accession>
<proteinExistence type="predicted"/>
<dbReference type="AlphaFoldDB" id="A0A5A7PJG2"/>
<evidence type="ECO:0000256" key="1">
    <source>
        <dbReference type="SAM" id="MobiDB-lite"/>
    </source>
</evidence>
<feature type="region of interest" description="Disordered" evidence="1">
    <location>
        <begin position="488"/>
        <end position="516"/>
    </location>
</feature>
<dbReference type="EMBL" id="BKCP01004627">
    <property type="protein sequence ID" value="GER32748.1"/>
    <property type="molecule type" value="Genomic_DNA"/>
</dbReference>
<protein>
    <submittedName>
        <fullName evidence="2">E3 ubiquitin-protein ligase</fullName>
    </submittedName>
</protein>
<name>A0A5A7PJG2_STRAF</name>
<evidence type="ECO:0000313" key="2">
    <source>
        <dbReference type="EMBL" id="GER32748.1"/>
    </source>
</evidence>
<feature type="region of interest" description="Disordered" evidence="1">
    <location>
        <begin position="445"/>
        <end position="464"/>
    </location>
</feature>
<dbReference type="OrthoDB" id="1749738at2759"/>
<keyword evidence="3" id="KW-1185">Reference proteome</keyword>